<sequence>MGLQEFTDFYKKFFTEDDWSNFITSINTKLPSALRVTDTKFKEKIFNKLSVNLVLKNQYFKNVFDTIHRGQILKDFIINQTNIGNIQRQEVVSMLPVLLMGLKNNYSVLDMCAAPGSKTKQLLEISDFVVANDCNYKRLNVLVTETCKIPRKGFLVLKHDASSLPVFKNDFDRVLCDVPCSGDGTARKNPTILTNWKLNSAIGLSNLQYRILKHSLKFIKDTGLVIYSTCSLNPIENECIINKIINEEDLEIIDLRENIDERISKEFVFRDGMTEIKEYGVFNEELKKCIRVYPHDNNTGGFFITGLRKKQNMNKERTKSEIVTTSNNNSISDISEECRKKLQEEFDISEKIIIYKNKSKNTLYEVSDDIYKIMMNNKLNIIHCGYKIFEKCTLSETGYRMKNIPEKNDKFDIELSGKEVIENKSAKFTYQKGNVIVKLSDFDIKIAGFSHGEKVNLYISNNLQKALLDFY</sequence>
<dbReference type="GO" id="GO:0005634">
    <property type="term" value="C:nucleus"/>
    <property type="evidence" value="ECO:0007669"/>
    <property type="project" value="TreeGrafter"/>
</dbReference>
<dbReference type="InterPro" id="IPR057285">
    <property type="entry name" value="Pre-PUA_NSUN2"/>
</dbReference>
<keyword evidence="4 6" id="KW-0949">S-adenosyl-L-methionine</keyword>
<dbReference type="GO" id="GO:0016428">
    <property type="term" value="F:tRNA (cytidine-5-)-methyltransferase activity"/>
    <property type="evidence" value="ECO:0007669"/>
    <property type="project" value="TreeGrafter"/>
</dbReference>
<dbReference type="InterPro" id="IPR023267">
    <property type="entry name" value="RCMT"/>
</dbReference>
<feature type="binding site" evidence="6">
    <location>
        <position position="133"/>
    </location>
    <ligand>
        <name>S-adenosyl-L-methionine</name>
        <dbReference type="ChEBI" id="CHEBI:59789"/>
    </ligand>
</feature>
<dbReference type="InterPro" id="IPR001678">
    <property type="entry name" value="MeTrfase_RsmB-F_NOP2_dom"/>
</dbReference>
<dbReference type="SUPFAM" id="SSF53335">
    <property type="entry name" value="S-adenosyl-L-methionine-dependent methyltransferases"/>
    <property type="match status" value="1"/>
</dbReference>
<protein>
    <submittedName>
        <fullName evidence="8">NOL1/NOP2/sun family protein</fullName>
    </submittedName>
</protein>
<feature type="binding site" evidence="6">
    <location>
        <begin position="112"/>
        <end position="118"/>
    </location>
    <ligand>
        <name>S-adenosyl-L-methionine</name>
        <dbReference type="ChEBI" id="CHEBI:59789"/>
    </ligand>
</feature>
<feature type="binding site" evidence="6">
    <location>
        <position position="177"/>
    </location>
    <ligand>
        <name>S-adenosyl-L-methionine</name>
        <dbReference type="ChEBI" id="CHEBI:59789"/>
    </ligand>
</feature>
<dbReference type="Gene3D" id="3.40.50.150">
    <property type="entry name" value="Vaccinia Virus protein VP39"/>
    <property type="match status" value="1"/>
</dbReference>
<dbReference type="Pfam" id="PF01189">
    <property type="entry name" value="Methyltr_RsmB-F"/>
    <property type="match status" value="1"/>
</dbReference>
<dbReference type="InterPro" id="IPR049560">
    <property type="entry name" value="MeTrfase_RsmB-F_NOP2_cat"/>
</dbReference>
<dbReference type="InterPro" id="IPR018314">
    <property type="entry name" value="RsmB/NOL1/NOP2-like_CS"/>
</dbReference>
<gene>
    <name evidence="8" type="ORF">VNE69_08037</name>
</gene>
<dbReference type="GO" id="GO:0000049">
    <property type="term" value="F:tRNA binding"/>
    <property type="evidence" value="ECO:0007669"/>
    <property type="project" value="TreeGrafter"/>
</dbReference>
<keyword evidence="3 6" id="KW-0808">Transferase</keyword>
<organism evidence="8 9">
    <name type="scientific">Vairimorpha necatrix</name>
    <dbReference type="NCBI Taxonomy" id="6039"/>
    <lineage>
        <taxon>Eukaryota</taxon>
        <taxon>Fungi</taxon>
        <taxon>Fungi incertae sedis</taxon>
        <taxon>Microsporidia</taxon>
        <taxon>Nosematidae</taxon>
        <taxon>Vairimorpha</taxon>
    </lineage>
</organism>
<feature type="active site" description="Nucleophile" evidence="6">
    <location>
        <position position="230"/>
    </location>
</feature>
<dbReference type="PROSITE" id="PS01153">
    <property type="entry name" value="NOL1_NOP2_SUN"/>
    <property type="match status" value="1"/>
</dbReference>
<evidence type="ECO:0000256" key="6">
    <source>
        <dbReference type="PROSITE-ProRule" id="PRU01023"/>
    </source>
</evidence>
<evidence type="ECO:0000256" key="1">
    <source>
        <dbReference type="ARBA" id="ARBA00007494"/>
    </source>
</evidence>
<evidence type="ECO:0000256" key="5">
    <source>
        <dbReference type="ARBA" id="ARBA00022884"/>
    </source>
</evidence>
<proteinExistence type="inferred from homology"/>
<evidence type="ECO:0000313" key="8">
    <source>
        <dbReference type="EMBL" id="WUR04279.1"/>
    </source>
</evidence>
<dbReference type="PRINTS" id="PR02008">
    <property type="entry name" value="RCMTFAMILY"/>
</dbReference>
<dbReference type="Proteomes" id="UP001334084">
    <property type="component" value="Chromosome 8"/>
</dbReference>
<keyword evidence="9" id="KW-1185">Reference proteome</keyword>
<dbReference type="Pfam" id="PF25376">
    <property type="entry name" value="Pre-PUA_NSUN2"/>
    <property type="match status" value="1"/>
</dbReference>
<keyword evidence="5 6" id="KW-0694">RNA-binding</keyword>
<dbReference type="KEGG" id="vnx:VNE69_08037"/>
<dbReference type="PANTHER" id="PTHR22808">
    <property type="entry name" value="NCL1 YEAST -RELATED NOL1/NOP2/FMU SUN DOMAIN-CONTAINING"/>
    <property type="match status" value="1"/>
</dbReference>
<feature type="domain" description="SAM-dependent MTase RsmB/NOP-type" evidence="7">
    <location>
        <begin position="22"/>
        <end position="310"/>
    </location>
</feature>
<reference evidence="8" key="1">
    <citation type="journal article" date="2024" name="BMC Genomics">
        <title>Functional annotation of a divergent genome using sequence and structure-based similarity.</title>
        <authorList>
            <person name="Svedberg D."/>
            <person name="Winiger R.R."/>
            <person name="Berg A."/>
            <person name="Sharma H."/>
            <person name="Tellgren-Roth C."/>
            <person name="Debrunner-Vossbrinck B.A."/>
            <person name="Vossbrinck C.R."/>
            <person name="Barandun J."/>
        </authorList>
    </citation>
    <scope>NUCLEOTIDE SEQUENCE</scope>
    <source>
        <strain evidence="8">Illinois isolate</strain>
    </source>
</reference>
<dbReference type="GO" id="GO:0030488">
    <property type="term" value="P:tRNA methylation"/>
    <property type="evidence" value="ECO:0007669"/>
    <property type="project" value="TreeGrafter"/>
</dbReference>
<comment type="similarity">
    <text evidence="1 6">Belongs to the class I-like SAM-binding methyltransferase superfamily. RsmB/NOP family.</text>
</comment>
<dbReference type="PANTHER" id="PTHR22808:SF1">
    <property type="entry name" value="RNA CYTOSINE-C(5)-METHYLTRANSFERASE NSUN2-RELATED"/>
    <property type="match status" value="1"/>
</dbReference>
<dbReference type="RefSeq" id="XP_065330424.1">
    <property type="nucleotide sequence ID" value="XM_065474352.1"/>
</dbReference>
<dbReference type="InterPro" id="IPR029063">
    <property type="entry name" value="SAM-dependent_MTases_sf"/>
</dbReference>
<name>A0AAX4JE34_9MICR</name>
<dbReference type="AlphaFoldDB" id="A0AAX4JE34"/>
<dbReference type="GeneID" id="90542113"/>
<dbReference type="GO" id="GO:0005737">
    <property type="term" value="C:cytoplasm"/>
    <property type="evidence" value="ECO:0007669"/>
    <property type="project" value="TreeGrafter"/>
</dbReference>
<keyword evidence="2 6" id="KW-0489">Methyltransferase</keyword>
<evidence type="ECO:0000259" key="7">
    <source>
        <dbReference type="PROSITE" id="PS51686"/>
    </source>
</evidence>
<evidence type="ECO:0000313" key="9">
    <source>
        <dbReference type="Proteomes" id="UP001334084"/>
    </source>
</evidence>
<accession>A0AAX4JE34</accession>
<evidence type="ECO:0000256" key="4">
    <source>
        <dbReference type="ARBA" id="ARBA00022691"/>
    </source>
</evidence>
<dbReference type="PROSITE" id="PS51686">
    <property type="entry name" value="SAM_MT_RSMB_NOP"/>
    <property type="match status" value="1"/>
</dbReference>
<dbReference type="EMBL" id="CP142733">
    <property type="protein sequence ID" value="WUR04279.1"/>
    <property type="molecule type" value="Genomic_DNA"/>
</dbReference>
<evidence type="ECO:0000256" key="3">
    <source>
        <dbReference type="ARBA" id="ARBA00022679"/>
    </source>
</evidence>
<feature type="binding site" evidence="6">
    <location>
        <position position="160"/>
    </location>
    <ligand>
        <name>S-adenosyl-L-methionine</name>
        <dbReference type="ChEBI" id="CHEBI:59789"/>
    </ligand>
</feature>
<evidence type="ECO:0000256" key="2">
    <source>
        <dbReference type="ARBA" id="ARBA00022603"/>
    </source>
</evidence>